<organism evidence="6 7">
    <name type="scientific">Amphibalanus amphitrite</name>
    <name type="common">Striped barnacle</name>
    <name type="synonym">Balanus amphitrite</name>
    <dbReference type="NCBI Taxonomy" id="1232801"/>
    <lineage>
        <taxon>Eukaryota</taxon>
        <taxon>Metazoa</taxon>
        <taxon>Ecdysozoa</taxon>
        <taxon>Arthropoda</taxon>
        <taxon>Crustacea</taxon>
        <taxon>Multicrustacea</taxon>
        <taxon>Cirripedia</taxon>
        <taxon>Thoracica</taxon>
        <taxon>Thoracicalcarea</taxon>
        <taxon>Balanomorpha</taxon>
        <taxon>Balanoidea</taxon>
        <taxon>Balanidae</taxon>
        <taxon>Amphibalaninae</taxon>
        <taxon>Amphibalanus</taxon>
    </lineage>
</organism>
<sequence length="1394" mass="158577">MGTSCSTTSTASDESINKYGDRAAAEKAAREGPPADSPPYTPSSLHSWGSGSAVGTEHPMSTVGQRQVDTVDTEHQDNSMRVPAPTQQAVSKSSSSTDQPLLDPGLPDLSKLSELVRSLVTGDINYVKPILKPRKICIYTCGDLQDTIMERSSLMDYVYPKLRMYCIERGYELNVIDLHWGLPDEHLNDHSLKELCLNELKSHAKDSHVVTIVFLNDTFGNPLLPRCIEGPDFDQAVSRIEDEKDRELLWTWYQWDENASPPCYRLAPISTQIPDIKEMTAEKRADAIKEWRHIVKEMMNTMRKAFNQEQKEKYLTSVMEQEIKQAVFLNQQSAKRCLWLCRRFTHFPSHNVPEDAKSYISTEPESKKRLDILKSELKERLDETRMLKFMVKWHTGGMDVKHSEHKQFVEDLCAQFSPLIISVIDNVLSEDESKLSHIQEELKTYLGVEKRLFHELMQQSLACKNRFSRFHGRPEMLVKIRRYLNNDSCVPLILHGRAGCGKSSLVAKVAEQCGNWLNNPQLSVRFIGLTPDSSTTELVLRSIAEQCCVLYGEHSATVSKGIGDLNTYLARVLSKASAARPLVVIIDGLDQVRSYSTRKMDWVPKELPEHTKLILTMADDCEEFADLEKKIDDKSCFLKVGPLTTEEATNILDNILKDNNRKINKGQREVVNRYIAECPLPLYVEAVGMTTCNWTGGEEHLALRSTLVEQIHVVLDELEREVGAVPVSRILGYLTAARQGLSDSEIMDLLSCDEEVLNEIFVYNTPPVRRCPSILWTQISSRLSPFLMKTIVSGLCLTTWKDNTFSKVARERYFKQEQQFTPCMALFDYFTGKWANGRKKPVLLPNGEQAMDADGQPLELERFIMDQPIRYRSRYNRRRLDELPYQVFQLTGNILDDFVLNNEWVYDKLCGSTAYQVLEDVSLAMSKDPDNKELQLFRELLELSSYALGCDGRQFYTQFYGRLMQFMKEEENQKQYPLMKAIHDKAFSAPEPSLIPLGFILQEPGQAEPPVNDNVYFNQLYRAKQNPHHVITVSHTRGEIAVWNIYTMQAVRTLKGIHQPQSLKMIDEYRCLVLSGRELKIYNFDEGLFVMKLKQIMNQKMPYYGLHNQDHVVALSRDRMYVNMMNLQNGDCVATFKVGEDRFLNSLIVSDDGRICVCGDETQKPFPLLVWDLQSRKLMYDLRIPHHEFVTRLAAITSEGHYVCCGCREVDEPSSPTFVVVYDLQSGTLFKKCKLGVNVVSMAISSQSSCIVVGLEDCMVVVIDLISGNTRWNLKGHTAPPDAIRFDNRGHKFLTFDSEGRDRSVRVWELMTGNSLGVFTPDQTITACDLSGDGRAVIFALKGRSHIVTLALCHGQGLELPQVKQYGSEQNQGKTFDLSQAGTWTNNDKSLWGN</sequence>
<dbReference type="PANTHER" id="PTHR19871">
    <property type="entry name" value="BETA TRANSDUCIN-RELATED PROTEIN"/>
    <property type="match status" value="1"/>
</dbReference>
<feature type="compositionally biased region" description="Polar residues" evidence="3">
    <location>
        <begin position="1"/>
        <end position="14"/>
    </location>
</feature>
<evidence type="ECO:0000313" key="6">
    <source>
        <dbReference type="EMBL" id="KAF0313272.1"/>
    </source>
</evidence>
<feature type="compositionally biased region" description="Polar residues" evidence="3">
    <location>
        <begin position="85"/>
        <end position="97"/>
    </location>
</feature>
<gene>
    <name evidence="6" type="primary">Nwd2_1</name>
    <name evidence="6" type="ORF">FJT64_001658</name>
</gene>
<dbReference type="PANTHER" id="PTHR19871:SF14">
    <property type="entry name" value="DUF4062 DOMAIN-CONTAINING PROTEIN"/>
    <property type="match status" value="1"/>
</dbReference>
<proteinExistence type="predicted"/>
<comment type="caution">
    <text evidence="6">The sequence shown here is derived from an EMBL/GenBank/DDBJ whole genome shotgun (WGS) entry which is preliminary data.</text>
</comment>
<keyword evidence="1" id="KW-0853">WD repeat</keyword>
<dbReference type="InterPro" id="IPR001680">
    <property type="entry name" value="WD40_rpt"/>
</dbReference>
<dbReference type="SMART" id="SM00320">
    <property type="entry name" value="WD40"/>
    <property type="match status" value="3"/>
</dbReference>
<evidence type="ECO:0000313" key="7">
    <source>
        <dbReference type="Proteomes" id="UP000440578"/>
    </source>
</evidence>
<accession>A0A6A4XFI1</accession>
<dbReference type="InterPro" id="IPR015943">
    <property type="entry name" value="WD40/YVTN_repeat-like_dom_sf"/>
</dbReference>
<dbReference type="InterPro" id="IPR011047">
    <property type="entry name" value="Quinoprotein_ADH-like_sf"/>
</dbReference>
<feature type="region of interest" description="Disordered" evidence="3">
    <location>
        <begin position="1"/>
        <end position="107"/>
    </location>
</feature>
<evidence type="ECO:0000256" key="1">
    <source>
        <dbReference type="ARBA" id="ARBA00022574"/>
    </source>
</evidence>
<dbReference type="InterPro" id="IPR027417">
    <property type="entry name" value="P-loop_NTPase"/>
</dbReference>
<keyword evidence="2" id="KW-0677">Repeat</keyword>
<keyword evidence="7" id="KW-1185">Reference proteome</keyword>
<dbReference type="Proteomes" id="UP000440578">
    <property type="component" value="Unassembled WGS sequence"/>
</dbReference>
<feature type="compositionally biased region" description="Basic and acidic residues" evidence="3">
    <location>
        <begin position="15"/>
        <end position="30"/>
    </location>
</feature>
<feature type="compositionally biased region" description="Low complexity" evidence="3">
    <location>
        <begin position="98"/>
        <end position="107"/>
    </location>
</feature>
<dbReference type="SUPFAM" id="SSF50998">
    <property type="entry name" value="Quinoprotein alcohol dehydrogenase-like"/>
    <property type="match status" value="1"/>
</dbReference>
<dbReference type="Pfam" id="PF05729">
    <property type="entry name" value="NACHT"/>
    <property type="match status" value="1"/>
</dbReference>
<dbReference type="SUPFAM" id="SSF52540">
    <property type="entry name" value="P-loop containing nucleoside triphosphate hydrolases"/>
    <property type="match status" value="1"/>
</dbReference>
<reference evidence="6 7" key="1">
    <citation type="submission" date="2019-07" db="EMBL/GenBank/DDBJ databases">
        <title>Draft genome assembly of a fouling barnacle, Amphibalanus amphitrite (Darwin, 1854): The first reference genome for Thecostraca.</title>
        <authorList>
            <person name="Kim W."/>
        </authorList>
    </citation>
    <scope>NUCLEOTIDE SEQUENCE [LARGE SCALE GENOMIC DNA]</scope>
    <source>
        <strain evidence="6">SNU_AA5</strain>
        <tissue evidence="6">Soma without cirri and trophi</tissue>
    </source>
</reference>
<dbReference type="Pfam" id="PF25469">
    <property type="entry name" value="WHD_NWD1"/>
    <property type="match status" value="1"/>
</dbReference>
<protein>
    <submittedName>
        <fullName evidence="6">NACHT and WD repeat domain-containing protein 2</fullName>
    </submittedName>
</protein>
<dbReference type="EMBL" id="VIIS01000103">
    <property type="protein sequence ID" value="KAF0313272.1"/>
    <property type="molecule type" value="Genomic_DNA"/>
</dbReference>
<dbReference type="OrthoDB" id="6134417at2759"/>
<name>A0A6A4XFI1_AMPAM</name>
<dbReference type="Gene3D" id="3.40.50.300">
    <property type="entry name" value="P-loop containing nucleotide triphosphate hydrolases"/>
    <property type="match status" value="1"/>
</dbReference>
<dbReference type="InterPro" id="IPR057588">
    <property type="entry name" value="NWD1/2-like_WH"/>
</dbReference>
<dbReference type="Gene3D" id="2.130.10.10">
    <property type="entry name" value="YVTN repeat-like/Quinoprotein amine dehydrogenase"/>
    <property type="match status" value="1"/>
</dbReference>
<evidence type="ECO:0000259" key="4">
    <source>
        <dbReference type="Pfam" id="PF05729"/>
    </source>
</evidence>
<evidence type="ECO:0000256" key="2">
    <source>
        <dbReference type="ARBA" id="ARBA00022737"/>
    </source>
</evidence>
<evidence type="ECO:0000259" key="5">
    <source>
        <dbReference type="Pfam" id="PF25469"/>
    </source>
</evidence>
<feature type="domain" description="NACHT" evidence="4">
    <location>
        <begin position="492"/>
        <end position="657"/>
    </location>
</feature>
<dbReference type="InterPro" id="IPR007111">
    <property type="entry name" value="NACHT_NTPase"/>
</dbReference>
<feature type="domain" description="NWD1/2-like winged helix-turn-helix" evidence="5">
    <location>
        <begin position="705"/>
        <end position="819"/>
    </location>
</feature>
<evidence type="ECO:0000256" key="3">
    <source>
        <dbReference type="SAM" id="MobiDB-lite"/>
    </source>
</evidence>
<dbReference type="InterPro" id="IPR052752">
    <property type="entry name" value="NACHT-WD_repeat"/>
</dbReference>